<evidence type="ECO:0000313" key="5">
    <source>
        <dbReference type="Proteomes" id="UP000199695"/>
    </source>
</evidence>
<dbReference type="InterPro" id="IPR012347">
    <property type="entry name" value="Ferritin-like"/>
</dbReference>
<keyword evidence="1" id="KW-0749">Sporulation</keyword>
<evidence type="ECO:0000256" key="3">
    <source>
        <dbReference type="ARBA" id="ARBA00024344"/>
    </source>
</evidence>
<dbReference type="GO" id="GO:0030435">
    <property type="term" value="P:sporulation resulting in formation of a cellular spore"/>
    <property type="evidence" value="ECO:0007669"/>
    <property type="project" value="UniProtKB-KW"/>
</dbReference>
<organism evidence="4 5">
    <name type="scientific">Lihuaxuella thermophila</name>
    <dbReference type="NCBI Taxonomy" id="1173111"/>
    <lineage>
        <taxon>Bacteria</taxon>
        <taxon>Bacillati</taxon>
        <taxon>Bacillota</taxon>
        <taxon>Bacilli</taxon>
        <taxon>Bacillales</taxon>
        <taxon>Thermoactinomycetaceae</taxon>
        <taxon>Lihuaxuella</taxon>
    </lineage>
</organism>
<evidence type="ECO:0000313" key="4">
    <source>
        <dbReference type="EMBL" id="SEM98580.1"/>
    </source>
</evidence>
<gene>
    <name evidence="4" type="ORF">SAMN05444955_104119</name>
</gene>
<dbReference type="EMBL" id="FOCQ01000004">
    <property type="protein sequence ID" value="SEM98580.1"/>
    <property type="molecule type" value="Genomic_DNA"/>
</dbReference>
<evidence type="ECO:0000256" key="2">
    <source>
        <dbReference type="ARBA" id="ARBA00024325"/>
    </source>
</evidence>
<evidence type="ECO:0000256" key="1">
    <source>
        <dbReference type="ARBA" id="ARBA00022969"/>
    </source>
</evidence>
<dbReference type="RefSeq" id="WP_089966263.1">
    <property type="nucleotide sequence ID" value="NZ_FOCQ01000004.1"/>
</dbReference>
<proteinExistence type="inferred from homology"/>
<keyword evidence="4" id="KW-0167">Capsid protein</keyword>
<dbReference type="PANTHER" id="PTHR39183">
    <property type="entry name" value="SPORE COAT PROTEIN F-LIKE PROTEIN YHCQ"/>
    <property type="match status" value="1"/>
</dbReference>
<accession>A0A1H8CUC2</accession>
<comment type="subcellular location">
    <subcellularLocation>
        <location evidence="2">Spore coat</location>
    </subcellularLocation>
</comment>
<dbReference type="OrthoDB" id="2577233at2"/>
<protein>
    <submittedName>
        <fullName evidence="4">Spore coat protein CotF</fullName>
    </submittedName>
</protein>
<dbReference type="PANTHER" id="PTHR39183:SF1">
    <property type="entry name" value="SPORE COAT PROTEIN F-LIKE PROTEIN YHCQ"/>
    <property type="match status" value="1"/>
</dbReference>
<dbReference type="InterPro" id="IPR012851">
    <property type="entry name" value="Spore_coat_CotF-like"/>
</dbReference>
<reference evidence="4 5" key="1">
    <citation type="submission" date="2016-10" db="EMBL/GenBank/DDBJ databases">
        <authorList>
            <person name="de Groot N.N."/>
        </authorList>
    </citation>
    <scope>NUCLEOTIDE SEQUENCE [LARGE SCALE GENOMIC DNA]</scope>
    <source>
        <strain evidence="4 5">DSM 46701</strain>
    </source>
</reference>
<dbReference type="Gene3D" id="1.20.1260.10">
    <property type="match status" value="1"/>
</dbReference>
<keyword evidence="4" id="KW-0946">Virion</keyword>
<dbReference type="Proteomes" id="UP000199695">
    <property type="component" value="Unassembled WGS sequence"/>
</dbReference>
<dbReference type="STRING" id="1173111.SAMN05444955_104119"/>
<sequence length="211" mass="23710">MEIKPLTVSPNPEMVAQPPQMNHGGHEMFDVHEVLSGTIGVLDQYTMFRQHVKDPELADILNRQYNFMLNDYNMLVQAFQTGQDPAQGTKTYMMNQENNFIYGLKPSAPKTPMRSANEINDQRIAGQMLGMQKTCAGQRAVAACEVTNPVVRRVIADSVPNCIEMAYELSLYANKKGWYQVPQLSAEDMQQMMQSYGPAQGAPNQNPTMMQ</sequence>
<comment type="similarity">
    <text evidence="3">Belongs to the CotF family.</text>
</comment>
<dbReference type="Pfam" id="PF07875">
    <property type="entry name" value="Coat_F"/>
    <property type="match status" value="1"/>
</dbReference>
<name>A0A1H8CUC2_9BACL</name>
<keyword evidence="5" id="KW-1185">Reference proteome</keyword>
<dbReference type="AlphaFoldDB" id="A0A1H8CUC2"/>